<evidence type="ECO:0008006" key="4">
    <source>
        <dbReference type="Google" id="ProtNLM"/>
    </source>
</evidence>
<protein>
    <recommendedName>
        <fullName evidence="4">Ankyrin repeat-containing domain protein</fullName>
    </recommendedName>
</protein>
<organism evidence="2 3">
    <name type="scientific">Catenaria anguillulae PL171</name>
    <dbReference type="NCBI Taxonomy" id="765915"/>
    <lineage>
        <taxon>Eukaryota</taxon>
        <taxon>Fungi</taxon>
        <taxon>Fungi incertae sedis</taxon>
        <taxon>Blastocladiomycota</taxon>
        <taxon>Blastocladiomycetes</taxon>
        <taxon>Blastocladiales</taxon>
        <taxon>Catenariaceae</taxon>
        <taxon>Catenaria</taxon>
    </lineage>
</organism>
<dbReference type="SUPFAM" id="SSF48403">
    <property type="entry name" value="Ankyrin repeat"/>
    <property type="match status" value="1"/>
</dbReference>
<dbReference type="PANTHER" id="PTHR46586">
    <property type="entry name" value="ANKYRIN REPEAT-CONTAINING PROTEIN"/>
    <property type="match status" value="1"/>
</dbReference>
<dbReference type="PANTHER" id="PTHR46586:SF3">
    <property type="entry name" value="ANKYRIN REPEAT-CONTAINING PROTEIN"/>
    <property type="match status" value="1"/>
</dbReference>
<feature type="region of interest" description="Disordered" evidence="1">
    <location>
        <begin position="30"/>
        <end position="49"/>
    </location>
</feature>
<dbReference type="OrthoDB" id="187035at2759"/>
<dbReference type="InterPro" id="IPR052050">
    <property type="entry name" value="SecEffector_AnkRepeat"/>
</dbReference>
<dbReference type="AlphaFoldDB" id="A0A1Y2I1E6"/>
<sequence length="722" mass="81527">MDSTSLSDTLPLDLAERLLAAAIHALQRQPGRRGPNAWSSRDATDTDSSTNPLHRILCVLGPRRHYPDITLAAFSRCWWVDLDFASAIGDIELLRMMDRLAQAPTDDRGPLQRRPLQWTHAAMDQASKKGFVHVLDWWCKRFGAACWYTEDALTGAAESGHLDALKWWVDRKDSLSCELNNKILLHATLGGHLDISEWWLTHHCNERNALDATFRVPVMDGLVYALIHAIRSNDTEFRMFHWWLAQPFCRAPQVRHLKRVHFTSQLMLQNCIVMHRTTSTAVIERIVDVLDAVDMTLPVNAVASTCAGVLPTDVSTQWLDEHVERVWDVFGTVSISASKVGNLHALKWVAGHSTLEKMDQHQRDKMVLDSFKCAAEAGHVHVLQWWISECPWFEKVRHAIDSQASVLEASRAGHVHVLDWWAAKSTLPFNCSMSTLDAAARGGHVSILNWWVASGKVSQSELRWWMNTVVRVASEHNCVNVLEWWCQQSQVAMSSALAAECMATASRAGSIDALEWWSSTSWFSDLHKHSIAISNSESPRPQVFDWWMESLPFPGHQGAQSDKEDNAAAHSQLFLDLCQSPSTILLSNGVVGDAELLQILEKLAGPVMSSGLSHRRPLQWTSAAMDQASKRGFVEVLDWWYARFGAACWYTEEALTGAAEAGHLDILNWWMDHKPQLPNKFTYKILLRATRGGHANICMWWLDNHLDEAEVDFDYHLPPWAS</sequence>
<evidence type="ECO:0000313" key="3">
    <source>
        <dbReference type="Proteomes" id="UP000193411"/>
    </source>
</evidence>
<dbReference type="Gene3D" id="1.25.40.20">
    <property type="entry name" value="Ankyrin repeat-containing domain"/>
    <property type="match status" value="1"/>
</dbReference>
<gene>
    <name evidence="2" type="ORF">BCR44DRAFT_1495229</name>
</gene>
<proteinExistence type="predicted"/>
<name>A0A1Y2I1E6_9FUNG</name>
<dbReference type="InterPro" id="IPR036770">
    <property type="entry name" value="Ankyrin_rpt-contain_sf"/>
</dbReference>
<accession>A0A1Y2I1E6</accession>
<dbReference type="Proteomes" id="UP000193411">
    <property type="component" value="Unassembled WGS sequence"/>
</dbReference>
<keyword evidence="3" id="KW-1185">Reference proteome</keyword>
<comment type="caution">
    <text evidence="2">The sequence shown here is derived from an EMBL/GenBank/DDBJ whole genome shotgun (WGS) entry which is preliminary data.</text>
</comment>
<evidence type="ECO:0000256" key="1">
    <source>
        <dbReference type="SAM" id="MobiDB-lite"/>
    </source>
</evidence>
<dbReference type="SUPFAM" id="SSF140860">
    <property type="entry name" value="Pseudo ankyrin repeat-like"/>
    <property type="match status" value="1"/>
</dbReference>
<reference evidence="2 3" key="1">
    <citation type="submission" date="2016-07" db="EMBL/GenBank/DDBJ databases">
        <title>Pervasive Adenine N6-methylation of Active Genes in Fungi.</title>
        <authorList>
            <consortium name="DOE Joint Genome Institute"/>
            <person name="Mondo S.J."/>
            <person name="Dannebaum R.O."/>
            <person name="Kuo R.C."/>
            <person name="Labutti K."/>
            <person name="Haridas S."/>
            <person name="Kuo A."/>
            <person name="Salamov A."/>
            <person name="Ahrendt S.R."/>
            <person name="Lipzen A."/>
            <person name="Sullivan W."/>
            <person name="Andreopoulos W.B."/>
            <person name="Clum A."/>
            <person name="Lindquist E."/>
            <person name="Daum C."/>
            <person name="Ramamoorthy G.K."/>
            <person name="Gryganskyi A."/>
            <person name="Culley D."/>
            <person name="Magnuson J.K."/>
            <person name="James T.Y."/>
            <person name="O'Malley M.A."/>
            <person name="Stajich J.E."/>
            <person name="Spatafora J.W."/>
            <person name="Visel A."/>
            <person name="Grigoriev I.V."/>
        </authorList>
    </citation>
    <scope>NUCLEOTIDE SEQUENCE [LARGE SCALE GENOMIC DNA]</scope>
    <source>
        <strain evidence="2 3">PL171</strain>
    </source>
</reference>
<evidence type="ECO:0000313" key="2">
    <source>
        <dbReference type="EMBL" id="ORZ40696.1"/>
    </source>
</evidence>
<dbReference type="EMBL" id="MCFL01000002">
    <property type="protein sequence ID" value="ORZ40696.1"/>
    <property type="molecule type" value="Genomic_DNA"/>
</dbReference>